<evidence type="ECO:0008006" key="5">
    <source>
        <dbReference type="Google" id="ProtNLM"/>
    </source>
</evidence>
<dbReference type="EMBL" id="JAEPRE010000007">
    <property type="protein sequence ID" value="KAG2237308.1"/>
    <property type="molecule type" value="Genomic_DNA"/>
</dbReference>
<keyword evidence="2" id="KW-0472">Membrane</keyword>
<keyword evidence="4" id="KW-1185">Reference proteome</keyword>
<feature type="compositionally biased region" description="Acidic residues" evidence="1">
    <location>
        <begin position="259"/>
        <end position="276"/>
    </location>
</feature>
<keyword evidence="2" id="KW-0812">Transmembrane</keyword>
<reference evidence="3" key="1">
    <citation type="submission" date="2021-01" db="EMBL/GenBank/DDBJ databases">
        <title>Metabolic potential, ecology and presence of endohyphal bacteria is reflected in genomic diversity of Mucoromycotina.</title>
        <authorList>
            <person name="Muszewska A."/>
            <person name="Okrasinska A."/>
            <person name="Steczkiewicz K."/>
            <person name="Drgas O."/>
            <person name="Orlowska M."/>
            <person name="Perlinska-Lenart U."/>
            <person name="Aleksandrzak-Piekarczyk T."/>
            <person name="Szatraj K."/>
            <person name="Zielenkiewicz U."/>
            <person name="Pilsyk S."/>
            <person name="Malc E."/>
            <person name="Mieczkowski P."/>
            <person name="Kruszewska J.S."/>
            <person name="Biernat P."/>
            <person name="Pawlowska J."/>
        </authorList>
    </citation>
    <scope>NUCLEOTIDE SEQUENCE</scope>
    <source>
        <strain evidence="3">WA0000018081</strain>
    </source>
</reference>
<feature type="transmembrane region" description="Helical" evidence="2">
    <location>
        <begin position="75"/>
        <end position="96"/>
    </location>
</feature>
<evidence type="ECO:0000313" key="4">
    <source>
        <dbReference type="Proteomes" id="UP000613177"/>
    </source>
</evidence>
<evidence type="ECO:0000256" key="1">
    <source>
        <dbReference type="SAM" id="MobiDB-lite"/>
    </source>
</evidence>
<dbReference type="Proteomes" id="UP000613177">
    <property type="component" value="Unassembled WGS sequence"/>
</dbReference>
<feature type="region of interest" description="Disordered" evidence="1">
    <location>
        <begin position="255"/>
        <end position="276"/>
    </location>
</feature>
<evidence type="ECO:0000313" key="3">
    <source>
        <dbReference type="EMBL" id="KAG2237308.1"/>
    </source>
</evidence>
<gene>
    <name evidence="3" type="ORF">INT48_009041</name>
</gene>
<sequence length="276" mass="30837">MNHQTEIQRNDSSFIPDQPFQNAYVHRPEDKTAVETDERAIIEEKPEKKKKTFKHYFCCICCPCFPMWARYTCCTLFLLLVILLIIVGVLVAIFKIPTVDFNGPTRHPDGLAAFQKSNDSLAFSVNFGLKIGVVNDNLESITFESIRTIAYYHTAPKVPVGGGVIHNVNIKSYGISNFTFPFSIEYNPIKDEGYAMLIDIATKCGLLGGESQDLTIDYDLIPTVRIAGIAISPVIHQSSHFPCPISAGQLTMGIGGTTMDEDEDEEEEEEEEEEED</sequence>
<proteinExistence type="predicted"/>
<evidence type="ECO:0000256" key="2">
    <source>
        <dbReference type="SAM" id="Phobius"/>
    </source>
</evidence>
<keyword evidence="2" id="KW-1133">Transmembrane helix</keyword>
<comment type="caution">
    <text evidence="3">The sequence shown here is derived from an EMBL/GenBank/DDBJ whole genome shotgun (WGS) entry which is preliminary data.</text>
</comment>
<dbReference type="AlphaFoldDB" id="A0A8H7W299"/>
<accession>A0A8H7W299</accession>
<organism evidence="3 4">
    <name type="scientific">Thamnidium elegans</name>
    <dbReference type="NCBI Taxonomy" id="101142"/>
    <lineage>
        <taxon>Eukaryota</taxon>
        <taxon>Fungi</taxon>
        <taxon>Fungi incertae sedis</taxon>
        <taxon>Mucoromycota</taxon>
        <taxon>Mucoromycotina</taxon>
        <taxon>Mucoromycetes</taxon>
        <taxon>Mucorales</taxon>
        <taxon>Mucorineae</taxon>
        <taxon>Mucoraceae</taxon>
        <taxon>Thamnidium</taxon>
    </lineage>
</organism>
<name>A0A8H7W299_9FUNG</name>
<protein>
    <recommendedName>
        <fullName evidence="5">Late embryogenesis abundant protein LEA-2 subgroup domain-containing protein</fullName>
    </recommendedName>
</protein>